<reference evidence="3 4" key="1">
    <citation type="submission" date="2020-08" db="EMBL/GenBank/DDBJ databases">
        <title>Plant Genome Project.</title>
        <authorList>
            <person name="Zhang R.-G."/>
        </authorList>
    </citation>
    <scope>NUCLEOTIDE SEQUENCE</scope>
    <source>
        <strain evidence="3">WSP0</strain>
        <tissue evidence="3">Leaf</tissue>
    </source>
</reference>
<evidence type="ECO:0000313" key="4">
    <source>
        <dbReference type="Proteomes" id="UP000823749"/>
    </source>
</evidence>
<comment type="caution">
    <text evidence="3">The sequence shown here is derived from an EMBL/GenBank/DDBJ whole genome shotgun (WGS) entry which is preliminary data.</text>
</comment>
<name>A0AAV6KM13_9ERIC</name>
<dbReference type="EMBL" id="JACTNZ010000006">
    <property type="protein sequence ID" value="KAG5544232.1"/>
    <property type="molecule type" value="Genomic_DNA"/>
</dbReference>
<dbReference type="AlphaFoldDB" id="A0AAV6KM13"/>
<accession>A0AAV6KM13</accession>
<organism evidence="3 4">
    <name type="scientific">Rhododendron griersonianum</name>
    <dbReference type="NCBI Taxonomy" id="479676"/>
    <lineage>
        <taxon>Eukaryota</taxon>
        <taxon>Viridiplantae</taxon>
        <taxon>Streptophyta</taxon>
        <taxon>Embryophyta</taxon>
        <taxon>Tracheophyta</taxon>
        <taxon>Spermatophyta</taxon>
        <taxon>Magnoliopsida</taxon>
        <taxon>eudicotyledons</taxon>
        <taxon>Gunneridae</taxon>
        <taxon>Pentapetalae</taxon>
        <taxon>asterids</taxon>
        <taxon>Ericales</taxon>
        <taxon>Ericaceae</taxon>
        <taxon>Ericoideae</taxon>
        <taxon>Rhodoreae</taxon>
        <taxon>Rhododendron</taxon>
    </lineage>
</organism>
<evidence type="ECO:0000313" key="2">
    <source>
        <dbReference type="EMBL" id="KAG5544232.1"/>
    </source>
</evidence>
<keyword evidence="4" id="KW-1185">Reference proteome</keyword>
<dbReference type="Proteomes" id="UP000823749">
    <property type="component" value="Chromosome 13"/>
</dbReference>
<dbReference type="EMBL" id="JACTNZ010000004">
    <property type="protein sequence ID" value="KAG5553212.1"/>
    <property type="molecule type" value="Genomic_DNA"/>
</dbReference>
<sequence>MLTCKLGCSSKKPTTARKTAKHHTVATLSSRFKSQQIDIRLVLGVFEDQICGCACGRSRARLCFFWTAKGFVSQIQLFLLCRRRHIFPQNVEKQSRRLAIIS</sequence>
<dbReference type="Proteomes" id="UP000823749">
    <property type="component" value="Chromosome 4"/>
</dbReference>
<dbReference type="Proteomes" id="UP000823749">
    <property type="component" value="Chromosome 6"/>
</dbReference>
<evidence type="ECO:0000313" key="3">
    <source>
        <dbReference type="EMBL" id="KAG5553212.1"/>
    </source>
</evidence>
<proteinExistence type="predicted"/>
<gene>
    <name evidence="3" type="ORF">RHGRI_011168</name>
    <name evidence="2" type="ORF">RHGRI_016851</name>
    <name evidence="1" type="ORF">RHGRI_036595</name>
</gene>
<evidence type="ECO:0000313" key="1">
    <source>
        <dbReference type="EMBL" id="KAG5515603.1"/>
    </source>
</evidence>
<dbReference type="EMBL" id="JACTNZ010000013">
    <property type="protein sequence ID" value="KAG5515603.1"/>
    <property type="molecule type" value="Genomic_DNA"/>
</dbReference>
<protein>
    <submittedName>
        <fullName evidence="3">Uncharacterized protein</fullName>
    </submittedName>
</protein>